<protein>
    <submittedName>
        <fullName evidence="1">Uncharacterized protein</fullName>
    </submittedName>
</protein>
<gene>
    <name evidence="1" type="ORF">CSSPJE1EN2_LOCUS1305</name>
</gene>
<keyword evidence="2" id="KW-1185">Reference proteome</keyword>
<dbReference type="EMBL" id="OZ023702">
    <property type="protein sequence ID" value="CAK9858310.1"/>
    <property type="molecule type" value="Genomic_DNA"/>
</dbReference>
<organism evidence="1 2">
    <name type="scientific">Sphagnum jensenii</name>
    <dbReference type="NCBI Taxonomy" id="128206"/>
    <lineage>
        <taxon>Eukaryota</taxon>
        <taxon>Viridiplantae</taxon>
        <taxon>Streptophyta</taxon>
        <taxon>Embryophyta</taxon>
        <taxon>Bryophyta</taxon>
        <taxon>Sphagnophytina</taxon>
        <taxon>Sphagnopsida</taxon>
        <taxon>Sphagnales</taxon>
        <taxon>Sphagnaceae</taxon>
        <taxon>Sphagnum</taxon>
    </lineage>
</organism>
<proteinExistence type="predicted"/>
<sequence>MPVAFDRVLKNLREFALGVGEDALHFLVRQNGRAGADSLRAPHRDALVPKGVALPELDTLRGILRILLPEVVLLNEYNLRGGWEQGEPNLDFFWLGRASSQPSDIEGG</sequence>
<evidence type="ECO:0000313" key="1">
    <source>
        <dbReference type="EMBL" id="CAK9858310.1"/>
    </source>
</evidence>
<dbReference type="Proteomes" id="UP001497522">
    <property type="component" value="Chromosome 1"/>
</dbReference>
<evidence type="ECO:0000313" key="2">
    <source>
        <dbReference type="Proteomes" id="UP001497522"/>
    </source>
</evidence>
<accession>A0ABP1A761</accession>
<name>A0ABP1A761_9BRYO</name>
<reference evidence="1 2" key="1">
    <citation type="submission" date="2024-03" db="EMBL/GenBank/DDBJ databases">
        <authorList>
            <consortium name="ELIXIR-Norway"/>
            <consortium name="Elixir Norway"/>
        </authorList>
    </citation>
    <scope>NUCLEOTIDE SEQUENCE [LARGE SCALE GENOMIC DNA]</scope>
</reference>